<evidence type="ECO:0000313" key="2">
    <source>
        <dbReference type="EMBL" id="MFC5289977.1"/>
    </source>
</evidence>
<name>A0ABW0ERP0_9PSEU</name>
<evidence type="ECO:0000313" key="3">
    <source>
        <dbReference type="Proteomes" id="UP001596157"/>
    </source>
</evidence>
<reference evidence="3" key="1">
    <citation type="journal article" date="2019" name="Int. J. Syst. Evol. Microbiol.">
        <title>The Global Catalogue of Microorganisms (GCM) 10K type strain sequencing project: providing services to taxonomists for standard genome sequencing and annotation.</title>
        <authorList>
            <consortium name="The Broad Institute Genomics Platform"/>
            <consortium name="The Broad Institute Genome Sequencing Center for Infectious Disease"/>
            <person name="Wu L."/>
            <person name="Ma J."/>
        </authorList>
    </citation>
    <scope>NUCLEOTIDE SEQUENCE [LARGE SCALE GENOMIC DNA]</scope>
    <source>
        <strain evidence="3">CCUG 59778</strain>
    </source>
</reference>
<keyword evidence="3" id="KW-1185">Reference proteome</keyword>
<dbReference type="RefSeq" id="WP_378249849.1">
    <property type="nucleotide sequence ID" value="NZ_JBHSKF010000014.1"/>
</dbReference>
<dbReference type="Proteomes" id="UP001596157">
    <property type="component" value="Unassembled WGS sequence"/>
</dbReference>
<accession>A0ABW0ERP0</accession>
<proteinExistence type="predicted"/>
<protein>
    <submittedName>
        <fullName evidence="2">Uncharacterized protein</fullName>
    </submittedName>
</protein>
<dbReference type="EMBL" id="JBHSKF010000014">
    <property type="protein sequence ID" value="MFC5289977.1"/>
    <property type="molecule type" value="Genomic_DNA"/>
</dbReference>
<comment type="caution">
    <text evidence="2">The sequence shown here is derived from an EMBL/GenBank/DDBJ whole genome shotgun (WGS) entry which is preliminary data.</text>
</comment>
<sequence length="160" mass="15654">MTTVPARTGRTRTIAVPGATGATAMTAAGAMTVADATVAASVTIAGRATTGVRVRTAGTRGRGTIVVTVVPVVTVATGDRGTIADPARSGTTVDRVPIVTTVGLAVMTAGPARMTGVPAAMTVGLAATADSNGKSGVPGATTGRRGLRVKSVSRLSPESR</sequence>
<organism evidence="2 3">
    <name type="scientific">Actinokineospora guangxiensis</name>
    <dbReference type="NCBI Taxonomy" id="1490288"/>
    <lineage>
        <taxon>Bacteria</taxon>
        <taxon>Bacillati</taxon>
        <taxon>Actinomycetota</taxon>
        <taxon>Actinomycetes</taxon>
        <taxon>Pseudonocardiales</taxon>
        <taxon>Pseudonocardiaceae</taxon>
        <taxon>Actinokineospora</taxon>
    </lineage>
</organism>
<feature type="region of interest" description="Disordered" evidence="1">
    <location>
        <begin position="129"/>
        <end position="160"/>
    </location>
</feature>
<gene>
    <name evidence="2" type="ORF">ACFPM7_23220</name>
</gene>
<evidence type="ECO:0000256" key="1">
    <source>
        <dbReference type="SAM" id="MobiDB-lite"/>
    </source>
</evidence>